<organism evidence="1 2">
    <name type="scientific">Methylomusa anaerophila</name>
    <dbReference type="NCBI Taxonomy" id="1930071"/>
    <lineage>
        <taxon>Bacteria</taxon>
        <taxon>Bacillati</taxon>
        <taxon>Bacillota</taxon>
        <taxon>Negativicutes</taxon>
        <taxon>Selenomonadales</taxon>
        <taxon>Sporomusaceae</taxon>
        <taxon>Methylomusa</taxon>
    </lineage>
</organism>
<evidence type="ECO:0000313" key="1">
    <source>
        <dbReference type="EMBL" id="BBB90846.1"/>
    </source>
</evidence>
<dbReference type="RefSeq" id="WP_158618681.1">
    <property type="nucleotide sequence ID" value="NZ_AP018449.1"/>
</dbReference>
<evidence type="ECO:0000313" key="2">
    <source>
        <dbReference type="Proteomes" id="UP000276437"/>
    </source>
</evidence>
<keyword evidence="2" id="KW-1185">Reference proteome</keyword>
<accession>A0A348AIE8</accession>
<dbReference type="Proteomes" id="UP000276437">
    <property type="component" value="Chromosome"/>
</dbReference>
<dbReference type="AlphaFoldDB" id="A0A348AIE8"/>
<proteinExistence type="predicted"/>
<reference evidence="1 2" key="1">
    <citation type="journal article" date="2018" name="Int. J. Syst. Evol. Microbiol.">
        <title>Methylomusa anaerophila gen. nov., sp. nov., an anaerobic methanol-utilizing bacterium isolated from a microbial fuel cell.</title>
        <authorList>
            <person name="Amano N."/>
            <person name="Yamamuro A."/>
            <person name="Miyahara M."/>
            <person name="Kouzuma A."/>
            <person name="Abe T."/>
            <person name="Watanabe K."/>
        </authorList>
    </citation>
    <scope>NUCLEOTIDE SEQUENCE [LARGE SCALE GENOMIC DNA]</scope>
    <source>
        <strain evidence="1 2">MMFC1</strain>
    </source>
</reference>
<gene>
    <name evidence="1" type="ORF">MAMMFC1_01509</name>
</gene>
<sequence length="56" mass="6636">MYKKQLCQRIRELSDKLYDKYIAPATREKVLAELEKICIQYIESRKAASTSNRELV</sequence>
<dbReference type="KEGG" id="mana:MAMMFC1_01509"/>
<protein>
    <submittedName>
        <fullName evidence="1">Uncharacterized protein</fullName>
    </submittedName>
</protein>
<name>A0A348AIE8_9FIRM</name>
<dbReference type="EMBL" id="AP018449">
    <property type="protein sequence ID" value="BBB90846.1"/>
    <property type="molecule type" value="Genomic_DNA"/>
</dbReference>